<proteinExistence type="predicted"/>
<dbReference type="EMBL" id="JABYQV010000017">
    <property type="protein sequence ID" value="NVP32649.1"/>
    <property type="molecule type" value="Genomic_DNA"/>
</dbReference>
<sequence>MAAAPFSFRAGDDTRSDTAVSQRYSETFAADPTPEDISVCAVSLLRACGSWSCGCNHPRKLPAAAMPKQVFQQFQRLTDMLSLDFVRHNFLSRICC</sequence>
<protein>
    <submittedName>
        <fullName evidence="2">Uncharacterized protein</fullName>
    </submittedName>
</protein>
<evidence type="ECO:0000313" key="4">
    <source>
        <dbReference type="Proteomes" id="UP000557656"/>
    </source>
</evidence>
<accession>A0A7Y7QXQ4</accession>
<name>A0A7Y7QXQ4_9SPHN</name>
<evidence type="ECO:0000313" key="2">
    <source>
        <dbReference type="EMBL" id="NVP32649.1"/>
    </source>
</evidence>
<organism evidence="2 3">
    <name type="scientific">Sphingomonas sanguinis</name>
    <dbReference type="NCBI Taxonomy" id="33051"/>
    <lineage>
        <taxon>Bacteria</taxon>
        <taxon>Pseudomonadati</taxon>
        <taxon>Pseudomonadota</taxon>
        <taxon>Alphaproteobacteria</taxon>
        <taxon>Sphingomonadales</taxon>
        <taxon>Sphingomonadaceae</taxon>
        <taxon>Sphingomonas</taxon>
    </lineage>
</organism>
<keyword evidence="4" id="KW-1185">Reference proteome</keyword>
<dbReference type="AlphaFoldDB" id="A0A7Y7QXQ4"/>
<evidence type="ECO:0000313" key="3">
    <source>
        <dbReference type="Proteomes" id="UP000531581"/>
    </source>
</evidence>
<gene>
    <name evidence="1" type="ORF">HKX05_12685</name>
    <name evidence="2" type="ORF">HLV41_16550</name>
</gene>
<evidence type="ECO:0000313" key="1">
    <source>
        <dbReference type="EMBL" id="NNG54210.1"/>
    </source>
</evidence>
<dbReference type="Proteomes" id="UP000557656">
    <property type="component" value="Unassembled WGS sequence"/>
</dbReference>
<dbReference type="EMBL" id="JABEOV010000015">
    <property type="protein sequence ID" value="NNG54210.1"/>
    <property type="molecule type" value="Genomic_DNA"/>
</dbReference>
<dbReference type="Proteomes" id="UP000531581">
    <property type="component" value="Unassembled WGS sequence"/>
</dbReference>
<comment type="caution">
    <text evidence="2">The sequence shown here is derived from an EMBL/GenBank/DDBJ whole genome shotgun (WGS) entry which is preliminary data.</text>
</comment>
<dbReference type="RefSeq" id="WP_278434513.1">
    <property type="nucleotide sequence ID" value="NZ_JBBCQK010000001.1"/>
</dbReference>
<reference evidence="3 4" key="1">
    <citation type="submission" date="2020-05" db="EMBL/GenBank/DDBJ databases">
        <title>Draft Genome Sequences of Sphingomonas sp. Isolated from the International Space Station.</title>
        <authorList>
            <person name="Bijlani S."/>
            <person name="Singh N.K."/>
            <person name="Mason C.E."/>
            <person name="Wang C.C."/>
            <person name="Venkateswaran K."/>
        </authorList>
    </citation>
    <scope>NUCLEOTIDE SEQUENCE [LARGE SCALE GENOMIC DNA]</scope>
    <source>
        <strain evidence="1 4">IIF7SW-B5</strain>
        <strain evidence="2">ISS-IIF7SWP</strain>
    </source>
</reference>